<evidence type="ECO:0000256" key="4">
    <source>
        <dbReference type="PROSITE-ProRule" id="PRU00146"/>
    </source>
</evidence>
<feature type="coiled-coil region" evidence="5">
    <location>
        <begin position="247"/>
        <end position="274"/>
    </location>
</feature>
<dbReference type="SMART" id="SM00249">
    <property type="entry name" value="PHD"/>
    <property type="match status" value="1"/>
</dbReference>
<name>A0A7S4A554_9STRA</name>
<dbReference type="SUPFAM" id="SSF57903">
    <property type="entry name" value="FYVE/PHD zinc finger"/>
    <property type="match status" value="1"/>
</dbReference>
<keyword evidence="2 4" id="KW-0863">Zinc-finger</keyword>
<feature type="compositionally biased region" description="Low complexity" evidence="6">
    <location>
        <begin position="51"/>
        <end position="78"/>
    </location>
</feature>
<dbReference type="EMBL" id="CAKKNE010000006">
    <property type="protein sequence ID" value="CAH0379915.1"/>
    <property type="molecule type" value="Genomic_DNA"/>
</dbReference>
<sequence>MDVLDSARKRKSAFAAQLADQDAAMAQLQAKLEAARVEGERLKARAEEAPEAPAAAATHADTSVAVVVSEPPAVEAAAPSPPRDAAPVPTAETTAPATPPRPPPAPDEATPTTADLLALAATTNPLDESNGERCAACGDDAYSLRSQLVPCTSCGRAFHAGCVRLRAIPFRGSTRADRRYRELFVKRYFGDWMCKECERRPAVVCAPPVPAPSGCASCAALTARVAELEKVRLSDVPREVRSEIYQTAALEKENADLRERLERAEQELVRYRAMGVVAVGREQELGRPEFRDLLSGLAAAAQGGGSV</sequence>
<evidence type="ECO:0000256" key="3">
    <source>
        <dbReference type="ARBA" id="ARBA00022833"/>
    </source>
</evidence>
<reference evidence="8" key="1">
    <citation type="submission" date="2021-01" db="EMBL/GenBank/DDBJ databases">
        <authorList>
            <person name="Corre E."/>
            <person name="Pelletier E."/>
            <person name="Niang G."/>
            <person name="Scheremetjew M."/>
            <person name="Finn R."/>
            <person name="Kale V."/>
            <person name="Holt S."/>
            <person name="Cochrane G."/>
            <person name="Meng A."/>
            <person name="Brown T."/>
            <person name="Cohen L."/>
        </authorList>
    </citation>
    <scope>NUCLEOTIDE SEQUENCE</scope>
    <source>
        <strain evidence="8">CCMP1756</strain>
    </source>
</reference>
<dbReference type="PROSITE" id="PS50016">
    <property type="entry name" value="ZF_PHD_2"/>
    <property type="match status" value="1"/>
</dbReference>
<dbReference type="Gene3D" id="3.30.40.10">
    <property type="entry name" value="Zinc/RING finger domain, C3HC4 (zinc finger)"/>
    <property type="match status" value="1"/>
</dbReference>
<evidence type="ECO:0000256" key="1">
    <source>
        <dbReference type="ARBA" id="ARBA00022723"/>
    </source>
</evidence>
<dbReference type="OrthoDB" id="10637902at2759"/>
<organism evidence="8">
    <name type="scientific">Pelagomonas calceolata</name>
    <dbReference type="NCBI Taxonomy" id="35677"/>
    <lineage>
        <taxon>Eukaryota</taxon>
        <taxon>Sar</taxon>
        <taxon>Stramenopiles</taxon>
        <taxon>Ochrophyta</taxon>
        <taxon>Pelagophyceae</taxon>
        <taxon>Pelagomonadales</taxon>
        <taxon>Pelagomonadaceae</taxon>
        <taxon>Pelagomonas</taxon>
    </lineage>
</organism>
<dbReference type="Proteomes" id="UP000789595">
    <property type="component" value="Unassembled WGS sequence"/>
</dbReference>
<evidence type="ECO:0000313" key="10">
    <source>
        <dbReference type="Proteomes" id="UP000789595"/>
    </source>
</evidence>
<dbReference type="InterPro" id="IPR019787">
    <property type="entry name" value="Znf_PHD-finger"/>
</dbReference>
<evidence type="ECO:0000256" key="5">
    <source>
        <dbReference type="SAM" id="Coils"/>
    </source>
</evidence>
<keyword evidence="3" id="KW-0862">Zinc</keyword>
<dbReference type="GO" id="GO:0008270">
    <property type="term" value="F:zinc ion binding"/>
    <property type="evidence" value="ECO:0007669"/>
    <property type="project" value="UniProtKB-KW"/>
</dbReference>
<evidence type="ECO:0000313" key="8">
    <source>
        <dbReference type="EMBL" id="CAE0704082.1"/>
    </source>
</evidence>
<protein>
    <recommendedName>
        <fullName evidence="7">PHD-type domain-containing protein</fullName>
    </recommendedName>
</protein>
<keyword evidence="10" id="KW-1185">Reference proteome</keyword>
<evidence type="ECO:0000259" key="7">
    <source>
        <dbReference type="PROSITE" id="PS50016"/>
    </source>
</evidence>
<dbReference type="InterPro" id="IPR011011">
    <property type="entry name" value="Znf_FYVE_PHD"/>
</dbReference>
<keyword evidence="5" id="KW-0175">Coiled coil</keyword>
<evidence type="ECO:0000256" key="2">
    <source>
        <dbReference type="ARBA" id="ARBA00022771"/>
    </source>
</evidence>
<proteinExistence type="predicted"/>
<dbReference type="EMBL" id="HBIW01022655">
    <property type="protein sequence ID" value="CAE0704082.1"/>
    <property type="molecule type" value="Transcribed_RNA"/>
</dbReference>
<dbReference type="InterPro" id="IPR019786">
    <property type="entry name" value="Zinc_finger_PHD-type_CS"/>
</dbReference>
<feature type="domain" description="PHD-type" evidence="7">
    <location>
        <begin position="131"/>
        <end position="200"/>
    </location>
</feature>
<dbReference type="InterPro" id="IPR013083">
    <property type="entry name" value="Znf_RING/FYVE/PHD"/>
</dbReference>
<reference evidence="9" key="2">
    <citation type="submission" date="2021-11" db="EMBL/GenBank/DDBJ databases">
        <authorList>
            <consortium name="Genoscope - CEA"/>
            <person name="William W."/>
        </authorList>
    </citation>
    <scope>NUCLEOTIDE SEQUENCE</scope>
</reference>
<dbReference type="PROSITE" id="PS01359">
    <property type="entry name" value="ZF_PHD_1"/>
    <property type="match status" value="1"/>
</dbReference>
<dbReference type="AlphaFoldDB" id="A0A7S4A554"/>
<gene>
    <name evidence="8" type="ORF">PCAL00307_LOCUS19530</name>
    <name evidence="9" type="ORF">PECAL_6P15530</name>
</gene>
<feature type="region of interest" description="Disordered" evidence="6">
    <location>
        <begin position="41"/>
        <end position="111"/>
    </location>
</feature>
<feature type="compositionally biased region" description="Low complexity" evidence="6">
    <location>
        <begin position="85"/>
        <end position="96"/>
    </location>
</feature>
<dbReference type="InterPro" id="IPR001965">
    <property type="entry name" value="Znf_PHD"/>
</dbReference>
<keyword evidence="1" id="KW-0479">Metal-binding</keyword>
<evidence type="ECO:0000256" key="6">
    <source>
        <dbReference type="SAM" id="MobiDB-lite"/>
    </source>
</evidence>
<feature type="compositionally biased region" description="Pro residues" evidence="6">
    <location>
        <begin position="97"/>
        <end position="106"/>
    </location>
</feature>
<accession>A0A7S4A554</accession>
<evidence type="ECO:0000313" key="9">
    <source>
        <dbReference type="EMBL" id="CAH0379915.1"/>
    </source>
</evidence>